<dbReference type="EnsemblPlants" id="AUR62033737-RA">
    <property type="protein sequence ID" value="AUR62033737-RA:cds"/>
    <property type="gene ID" value="AUR62033737"/>
</dbReference>
<keyword evidence="3" id="KW-1185">Reference proteome</keyword>
<reference evidence="2" key="2">
    <citation type="submission" date="2021-03" db="UniProtKB">
        <authorList>
            <consortium name="EnsemblPlants"/>
        </authorList>
    </citation>
    <scope>IDENTIFICATION</scope>
</reference>
<accession>A0A803MR36</accession>
<protein>
    <submittedName>
        <fullName evidence="2">Uncharacterized protein</fullName>
    </submittedName>
</protein>
<dbReference type="Proteomes" id="UP000596660">
    <property type="component" value="Unplaced"/>
</dbReference>
<proteinExistence type="predicted"/>
<evidence type="ECO:0000313" key="2">
    <source>
        <dbReference type="EnsemblPlants" id="AUR62033737-RA:cds"/>
    </source>
</evidence>
<name>A0A803MR36_CHEQI</name>
<evidence type="ECO:0000256" key="1">
    <source>
        <dbReference type="SAM" id="MobiDB-lite"/>
    </source>
</evidence>
<sequence length="70" mass="8049">MVGAMVVRIVGGREPGYEIEPGYCGDAKVMSHGFEIVQTLITDIEPPEQPRPRRRNRERMQQLDSYEFVL</sequence>
<evidence type="ECO:0000313" key="3">
    <source>
        <dbReference type="Proteomes" id="UP000596660"/>
    </source>
</evidence>
<reference evidence="2" key="1">
    <citation type="journal article" date="2017" name="Nature">
        <title>The genome of Chenopodium quinoa.</title>
        <authorList>
            <person name="Jarvis D.E."/>
            <person name="Ho Y.S."/>
            <person name="Lightfoot D.J."/>
            <person name="Schmoeckel S.M."/>
            <person name="Li B."/>
            <person name="Borm T.J.A."/>
            <person name="Ohyanagi H."/>
            <person name="Mineta K."/>
            <person name="Michell C.T."/>
            <person name="Saber N."/>
            <person name="Kharbatia N.M."/>
            <person name="Rupper R.R."/>
            <person name="Sharp A.R."/>
            <person name="Dally N."/>
            <person name="Boughton B.A."/>
            <person name="Woo Y.H."/>
            <person name="Gao G."/>
            <person name="Schijlen E.G.W.M."/>
            <person name="Guo X."/>
            <person name="Momin A.A."/>
            <person name="Negrao S."/>
            <person name="Al-Babili S."/>
            <person name="Gehring C."/>
            <person name="Roessner U."/>
            <person name="Jung C."/>
            <person name="Murphy K."/>
            <person name="Arold S.T."/>
            <person name="Gojobori T."/>
            <person name="van der Linden C.G."/>
            <person name="van Loo E.N."/>
            <person name="Jellen E.N."/>
            <person name="Maughan P.J."/>
            <person name="Tester M."/>
        </authorList>
    </citation>
    <scope>NUCLEOTIDE SEQUENCE [LARGE SCALE GENOMIC DNA]</scope>
    <source>
        <strain evidence="2">cv. PI 614886</strain>
    </source>
</reference>
<dbReference type="AlphaFoldDB" id="A0A803MR36"/>
<dbReference type="Gramene" id="AUR62033737-RA">
    <property type="protein sequence ID" value="AUR62033737-RA:cds"/>
    <property type="gene ID" value="AUR62033737"/>
</dbReference>
<feature type="region of interest" description="Disordered" evidence="1">
    <location>
        <begin position="43"/>
        <end position="70"/>
    </location>
</feature>
<organism evidence="2 3">
    <name type="scientific">Chenopodium quinoa</name>
    <name type="common">Quinoa</name>
    <dbReference type="NCBI Taxonomy" id="63459"/>
    <lineage>
        <taxon>Eukaryota</taxon>
        <taxon>Viridiplantae</taxon>
        <taxon>Streptophyta</taxon>
        <taxon>Embryophyta</taxon>
        <taxon>Tracheophyta</taxon>
        <taxon>Spermatophyta</taxon>
        <taxon>Magnoliopsida</taxon>
        <taxon>eudicotyledons</taxon>
        <taxon>Gunneridae</taxon>
        <taxon>Pentapetalae</taxon>
        <taxon>Caryophyllales</taxon>
        <taxon>Chenopodiaceae</taxon>
        <taxon>Chenopodioideae</taxon>
        <taxon>Atripliceae</taxon>
        <taxon>Chenopodium</taxon>
    </lineage>
</organism>